<dbReference type="EMBL" id="JAOQAZ010000034">
    <property type="protein sequence ID" value="KAJ4249093.1"/>
    <property type="molecule type" value="Genomic_DNA"/>
</dbReference>
<feature type="transmembrane region" description="Helical" evidence="8">
    <location>
        <begin position="6"/>
        <end position="27"/>
    </location>
</feature>
<accession>A0A9W8RRP5</accession>
<keyword evidence="2" id="KW-0813">Transport</keyword>
<dbReference type="AlphaFoldDB" id="A0A9W8RRP5"/>
<feature type="transmembrane region" description="Helical" evidence="8">
    <location>
        <begin position="86"/>
        <end position="108"/>
    </location>
</feature>
<evidence type="ECO:0000256" key="6">
    <source>
        <dbReference type="ARBA" id="ARBA00022989"/>
    </source>
</evidence>
<dbReference type="Proteomes" id="UP001152049">
    <property type="component" value="Unassembled WGS sequence"/>
</dbReference>
<comment type="caution">
    <text evidence="9">The sequence shown here is derived from an EMBL/GenBank/DDBJ whole genome shotgun (WGS) entry which is preliminary data.</text>
</comment>
<evidence type="ECO:0000256" key="7">
    <source>
        <dbReference type="ARBA" id="ARBA00023136"/>
    </source>
</evidence>
<proteinExistence type="predicted"/>
<comment type="subcellular location">
    <subcellularLocation>
        <location evidence="1">Cell inner membrane</location>
        <topology evidence="1">Multi-pass membrane protein</topology>
    </subcellularLocation>
</comment>
<feature type="transmembrane region" description="Helical" evidence="8">
    <location>
        <begin position="306"/>
        <end position="330"/>
    </location>
</feature>
<keyword evidence="7 8" id="KW-0472">Membrane</keyword>
<evidence type="ECO:0000313" key="9">
    <source>
        <dbReference type="EMBL" id="KAJ4249093.1"/>
    </source>
</evidence>
<keyword evidence="10" id="KW-1185">Reference proteome</keyword>
<feature type="transmembrane region" description="Helical" evidence="8">
    <location>
        <begin position="39"/>
        <end position="59"/>
    </location>
</feature>
<name>A0A9W8RRP5_9HYPO</name>
<evidence type="ECO:0000256" key="4">
    <source>
        <dbReference type="ARBA" id="ARBA00022519"/>
    </source>
</evidence>
<keyword evidence="3" id="KW-1003">Cell membrane</keyword>
<keyword evidence="6 8" id="KW-1133">Transmembrane helix</keyword>
<feature type="transmembrane region" description="Helical" evidence="8">
    <location>
        <begin position="164"/>
        <end position="181"/>
    </location>
</feature>
<dbReference type="PANTHER" id="PTHR30574">
    <property type="entry name" value="INNER MEMBRANE PROTEIN YEDE"/>
    <property type="match status" value="1"/>
</dbReference>
<organism evidence="9 10">
    <name type="scientific">Fusarium torreyae</name>
    <dbReference type="NCBI Taxonomy" id="1237075"/>
    <lineage>
        <taxon>Eukaryota</taxon>
        <taxon>Fungi</taxon>
        <taxon>Dikarya</taxon>
        <taxon>Ascomycota</taxon>
        <taxon>Pezizomycotina</taxon>
        <taxon>Sordariomycetes</taxon>
        <taxon>Hypocreomycetidae</taxon>
        <taxon>Hypocreales</taxon>
        <taxon>Nectriaceae</taxon>
        <taxon>Fusarium</taxon>
    </lineage>
</organism>
<dbReference type="PANTHER" id="PTHR30574:SF1">
    <property type="entry name" value="SULPHUR TRANSPORT DOMAIN-CONTAINING PROTEIN"/>
    <property type="match status" value="1"/>
</dbReference>
<feature type="transmembrane region" description="Helical" evidence="8">
    <location>
        <begin position="275"/>
        <end position="294"/>
    </location>
</feature>
<evidence type="ECO:0000313" key="10">
    <source>
        <dbReference type="Proteomes" id="UP001152049"/>
    </source>
</evidence>
<keyword evidence="5 8" id="KW-0812">Transmembrane</keyword>
<gene>
    <name evidence="9" type="ORF">NW762_012426</name>
</gene>
<dbReference type="Pfam" id="PF04143">
    <property type="entry name" value="Sulf_transp"/>
    <property type="match status" value="1"/>
</dbReference>
<dbReference type="InterPro" id="IPR007272">
    <property type="entry name" value="Sulf_transp_TsuA/YedE"/>
</dbReference>
<sequence length="331" mass="33675">MASTTIGSLVSGAIFGTGLTLSGVASPQVIKNQFQLSDFHMLATFLTASASSAAIFTIYNSRSPNKTIATKQPSNHGWIGRYDGNIIGGSMIGLGMSLTGACPGTVLVQAASGIGNSRLLAASVLFAGIVWVKLKPCIVVKPARDSPGNVSVMEATGWSVGKTVLTYEVALLSAIAATLALAPRSQRLLHPIVGGLLIGLGQLSSVLLTDKPVGVSSAYEEVGKLFWDVVAGRSIKLSAVSDSIVFASGVLAGSWLTMLNVPAMREALSRSDEQPLLSVLAGGVLLVFGARTAGGCTSGHGISGMASMGLSSFVTVACMFGVGLLSGSVLS</sequence>
<feature type="transmembrane region" description="Helical" evidence="8">
    <location>
        <begin position="244"/>
        <end position="263"/>
    </location>
</feature>
<protein>
    <recommendedName>
        <fullName evidence="11">Sulphur transport domain-containing protein</fullName>
    </recommendedName>
</protein>
<evidence type="ECO:0000256" key="1">
    <source>
        <dbReference type="ARBA" id="ARBA00004429"/>
    </source>
</evidence>
<evidence type="ECO:0000256" key="2">
    <source>
        <dbReference type="ARBA" id="ARBA00022448"/>
    </source>
</evidence>
<reference evidence="9" key="1">
    <citation type="submission" date="2022-09" db="EMBL/GenBank/DDBJ databases">
        <title>Fusarium specimens isolated from Avocado Roots.</title>
        <authorList>
            <person name="Stajich J."/>
            <person name="Roper C."/>
            <person name="Heimlech-Rivalta G."/>
        </authorList>
    </citation>
    <scope>NUCLEOTIDE SEQUENCE</scope>
    <source>
        <strain evidence="9">CF00136</strain>
    </source>
</reference>
<dbReference type="OrthoDB" id="10254418at2759"/>
<evidence type="ECO:0000256" key="5">
    <source>
        <dbReference type="ARBA" id="ARBA00022692"/>
    </source>
</evidence>
<feature type="transmembrane region" description="Helical" evidence="8">
    <location>
        <begin position="188"/>
        <end position="208"/>
    </location>
</feature>
<evidence type="ECO:0000256" key="8">
    <source>
        <dbReference type="SAM" id="Phobius"/>
    </source>
</evidence>
<evidence type="ECO:0000256" key="3">
    <source>
        <dbReference type="ARBA" id="ARBA00022475"/>
    </source>
</evidence>
<evidence type="ECO:0008006" key="11">
    <source>
        <dbReference type="Google" id="ProtNLM"/>
    </source>
</evidence>
<keyword evidence="4" id="KW-0997">Cell inner membrane</keyword>
<dbReference type="GO" id="GO:0005886">
    <property type="term" value="C:plasma membrane"/>
    <property type="evidence" value="ECO:0007669"/>
    <property type="project" value="UniProtKB-SubCell"/>
</dbReference>